<keyword evidence="14 17" id="KW-0472">Membrane</keyword>
<dbReference type="SUPFAM" id="SSF81653">
    <property type="entry name" value="Calcium ATPase, transduction domain A"/>
    <property type="match status" value="1"/>
</dbReference>
<dbReference type="SFLD" id="SFLDF00027">
    <property type="entry name" value="p-type_atpase"/>
    <property type="match status" value="1"/>
</dbReference>
<keyword evidence="9 17" id="KW-0067">ATP-binding</keyword>
<dbReference type="Gene3D" id="3.30.70.100">
    <property type="match status" value="1"/>
</dbReference>
<reference evidence="19 20" key="1">
    <citation type="journal article" date="2007" name="PLoS Genet.">
        <title>Meningococcal genetic variation mechanisms viewed through comparative analysis of serogroup C strain FAM18.</title>
        <authorList>
            <person name="Bentley S.D."/>
            <person name="Vernikos G.S."/>
            <person name="Snyder L.A.S."/>
            <person name="Churcher C."/>
            <person name="Arrowsmith C."/>
            <person name="Chillingworth T."/>
            <person name="Cronin A."/>
            <person name="Davis P.H."/>
            <person name="Holroyd N.E."/>
            <person name="Jagels K."/>
            <person name="Maddison M."/>
            <person name="Moule S."/>
            <person name="Rabbinowitsch E."/>
            <person name="Sharp S."/>
            <person name="Unwin L."/>
            <person name="Whitehead S."/>
            <person name="Quail M.A."/>
            <person name="Achtman M."/>
            <person name="Barrell B."/>
            <person name="Saunders N.J."/>
            <person name="Parkhill J."/>
        </authorList>
    </citation>
    <scope>NUCLEOTIDE SEQUENCE [LARGE SCALE GENOMIC DNA]</scope>
    <source>
        <strain evidence="20">ATCC 700532 / DSM 15464 / FAM18</strain>
    </source>
</reference>
<dbReference type="Pfam" id="PF00122">
    <property type="entry name" value="E1-E2_ATPase"/>
    <property type="match status" value="1"/>
</dbReference>
<dbReference type="InterPro" id="IPR008250">
    <property type="entry name" value="ATPase_P-typ_transduc_dom_A_sf"/>
</dbReference>
<dbReference type="InterPro" id="IPR059000">
    <property type="entry name" value="ATPase_P-type_domA"/>
</dbReference>
<dbReference type="InterPro" id="IPR021993">
    <property type="entry name" value="ATPase-cat-bd"/>
</dbReference>
<dbReference type="PROSITE" id="PS00154">
    <property type="entry name" value="ATPASE_E1_E2"/>
    <property type="match status" value="1"/>
</dbReference>
<name>A1KU74_NEIMF</name>
<protein>
    <recommendedName>
        <fullName evidence="15">P-type Cu(2+) transporter</fullName>
        <ecNumber evidence="15">7.2.2.9</ecNumber>
    </recommendedName>
</protein>
<evidence type="ECO:0000256" key="5">
    <source>
        <dbReference type="ARBA" id="ARBA00022553"/>
    </source>
</evidence>
<dbReference type="GO" id="GO:0043682">
    <property type="term" value="F:P-type divalent copper transporter activity"/>
    <property type="evidence" value="ECO:0007669"/>
    <property type="project" value="UniProtKB-EC"/>
</dbReference>
<dbReference type="SUPFAM" id="SSF56784">
    <property type="entry name" value="HAD-like"/>
    <property type="match status" value="1"/>
</dbReference>
<keyword evidence="11" id="KW-1278">Translocase</keyword>
<evidence type="ECO:0000256" key="7">
    <source>
        <dbReference type="ARBA" id="ARBA00022723"/>
    </source>
</evidence>
<dbReference type="InterPro" id="IPR036412">
    <property type="entry name" value="HAD-like_sf"/>
</dbReference>
<evidence type="ECO:0000256" key="12">
    <source>
        <dbReference type="ARBA" id="ARBA00022989"/>
    </source>
</evidence>
<dbReference type="SUPFAM" id="SSF55008">
    <property type="entry name" value="HMA, heavy metal-associated domain"/>
    <property type="match status" value="1"/>
</dbReference>
<dbReference type="PRINTS" id="PR00943">
    <property type="entry name" value="CUATPASE"/>
</dbReference>
<evidence type="ECO:0000256" key="15">
    <source>
        <dbReference type="ARBA" id="ARBA00038904"/>
    </source>
</evidence>
<feature type="transmembrane region" description="Helical" evidence="17">
    <location>
        <begin position="284"/>
        <end position="303"/>
    </location>
</feature>
<dbReference type="SFLD" id="SFLDS00003">
    <property type="entry name" value="Haloacid_Dehalogenase"/>
    <property type="match status" value="1"/>
</dbReference>
<dbReference type="CDD" id="cd02079">
    <property type="entry name" value="P-type_ATPase_HM"/>
    <property type="match status" value="1"/>
</dbReference>
<feature type="transmembrane region" description="Helical" evidence="17">
    <location>
        <begin position="779"/>
        <end position="798"/>
    </location>
</feature>
<evidence type="ECO:0000256" key="2">
    <source>
        <dbReference type="ARBA" id="ARBA00006024"/>
    </source>
</evidence>
<dbReference type="InterPro" id="IPR023299">
    <property type="entry name" value="ATPase_P-typ_cyto_dom_N"/>
</dbReference>
<dbReference type="InterPro" id="IPR023298">
    <property type="entry name" value="ATPase_P-typ_TM_dom_sf"/>
</dbReference>
<dbReference type="InterPro" id="IPR023214">
    <property type="entry name" value="HAD_sf"/>
</dbReference>
<evidence type="ECO:0000256" key="4">
    <source>
        <dbReference type="ARBA" id="ARBA00022475"/>
    </source>
</evidence>
<evidence type="ECO:0000256" key="3">
    <source>
        <dbReference type="ARBA" id="ARBA00022448"/>
    </source>
</evidence>
<proteinExistence type="inferred from homology"/>
<feature type="transmembrane region" description="Helical" evidence="17">
    <location>
        <begin position="223"/>
        <end position="244"/>
    </location>
</feature>
<dbReference type="NCBIfam" id="TIGR01525">
    <property type="entry name" value="ATPase-IB_hvy"/>
    <property type="match status" value="1"/>
</dbReference>
<dbReference type="GO" id="GO:0055070">
    <property type="term" value="P:copper ion homeostasis"/>
    <property type="evidence" value="ECO:0007669"/>
    <property type="project" value="TreeGrafter"/>
</dbReference>
<evidence type="ECO:0000256" key="14">
    <source>
        <dbReference type="ARBA" id="ARBA00023136"/>
    </source>
</evidence>
<organism evidence="19 20">
    <name type="scientific">Neisseria meningitidis serogroup C / serotype 2a (strain ATCC 700532 / DSM 15464 / FAM18)</name>
    <dbReference type="NCBI Taxonomy" id="272831"/>
    <lineage>
        <taxon>Bacteria</taxon>
        <taxon>Pseudomonadati</taxon>
        <taxon>Pseudomonadota</taxon>
        <taxon>Betaproteobacteria</taxon>
        <taxon>Neisseriales</taxon>
        <taxon>Neisseriaceae</taxon>
        <taxon>Neisseria</taxon>
    </lineage>
</organism>
<dbReference type="InterPro" id="IPR006121">
    <property type="entry name" value="HMA_dom"/>
</dbReference>
<dbReference type="GO" id="GO:0005886">
    <property type="term" value="C:plasma membrane"/>
    <property type="evidence" value="ECO:0007669"/>
    <property type="project" value="UniProtKB-SubCell"/>
</dbReference>
<dbReference type="InterPro" id="IPR044492">
    <property type="entry name" value="P_typ_ATPase_HD_dom"/>
</dbReference>
<feature type="transmembrane region" description="Helical" evidence="17">
    <location>
        <begin position="469"/>
        <end position="488"/>
    </location>
</feature>
<evidence type="ECO:0000313" key="20">
    <source>
        <dbReference type="Proteomes" id="UP000002286"/>
    </source>
</evidence>
<dbReference type="InterPro" id="IPR018303">
    <property type="entry name" value="ATPase_P-typ_P_site"/>
</dbReference>
<feature type="transmembrane region" description="Helical" evidence="17">
    <location>
        <begin position="188"/>
        <end position="211"/>
    </location>
</feature>
<dbReference type="InterPro" id="IPR001757">
    <property type="entry name" value="P_typ_ATPase"/>
</dbReference>
<dbReference type="SFLD" id="SFLDG00002">
    <property type="entry name" value="C1.7:_P-type_atpase_like"/>
    <property type="match status" value="1"/>
</dbReference>
<evidence type="ECO:0000256" key="16">
    <source>
        <dbReference type="ARBA" id="ARBA00047424"/>
    </source>
</evidence>
<dbReference type="Proteomes" id="UP000002286">
    <property type="component" value="Chromosome"/>
</dbReference>
<feature type="domain" description="HMA" evidence="18">
    <location>
        <begin position="104"/>
        <end position="170"/>
    </location>
</feature>
<dbReference type="NCBIfam" id="TIGR01494">
    <property type="entry name" value="ATPase_P-type"/>
    <property type="match status" value="1"/>
</dbReference>
<dbReference type="PANTHER" id="PTHR43520">
    <property type="entry name" value="ATP7, ISOFORM B"/>
    <property type="match status" value="1"/>
</dbReference>
<dbReference type="PRINTS" id="PR00119">
    <property type="entry name" value="CATATPASE"/>
</dbReference>
<dbReference type="KEGG" id="nmc:NMC1170"/>
<dbReference type="EMBL" id="AM421808">
    <property type="protein sequence ID" value="CAM10416.1"/>
    <property type="molecule type" value="Genomic_DNA"/>
</dbReference>
<accession>A1KU74</accession>
<keyword evidence="7 17" id="KW-0479">Metal-binding</keyword>
<evidence type="ECO:0000256" key="10">
    <source>
        <dbReference type="ARBA" id="ARBA00022842"/>
    </source>
</evidence>
<dbReference type="AlphaFoldDB" id="A1KU74"/>
<comment type="subcellular location">
    <subcellularLocation>
        <location evidence="1">Cell membrane</location>
        <topology evidence="1">Multi-pass membrane protein</topology>
    </subcellularLocation>
</comment>
<evidence type="ECO:0000256" key="1">
    <source>
        <dbReference type="ARBA" id="ARBA00004651"/>
    </source>
</evidence>
<dbReference type="Pfam" id="PF12156">
    <property type="entry name" value="ATPase-cat_bd"/>
    <property type="match status" value="1"/>
</dbReference>
<dbReference type="Gene3D" id="3.40.50.1000">
    <property type="entry name" value="HAD superfamily/HAD-like"/>
    <property type="match status" value="1"/>
</dbReference>
<dbReference type="InterPro" id="IPR036163">
    <property type="entry name" value="HMA_dom_sf"/>
</dbReference>
<evidence type="ECO:0000259" key="18">
    <source>
        <dbReference type="PROSITE" id="PS50846"/>
    </source>
</evidence>
<evidence type="ECO:0000256" key="8">
    <source>
        <dbReference type="ARBA" id="ARBA00022741"/>
    </source>
</evidence>
<keyword evidence="8 17" id="KW-0547">Nucleotide-binding</keyword>
<dbReference type="Gene3D" id="3.40.1110.10">
    <property type="entry name" value="Calcium-transporting ATPase, cytoplasmic domain N"/>
    <property type="match status" value="1"/>
</dbReference>
<dbReference type="CDD" id="cd00371">
    <property type="entry name" value="HMA"/>
    <property type="match status" value="1"/>
</dbReference>
<dbReference type="EC" id="7.2.2.9" evidence="15"/>
<feature type="transmembrane region" description="Helical" evidence="17">
    <location>
        <begin position="256"/>
        <end position="278"/>
    </location>
</feature>
<dbReference type="GO" id="GO:0005507">
    <property type="term" value="F:copper ion binding"/>
    <property type="evidence" value="ECO:0007669"/>
    <property type="project" value="TreeGrafter"/>
</dbReference>
<dbReference type="Pfam" id="PF00403">
    <property type="entry name" value="HMA"/>
    <property type="match status" value="1"/>
</dbReference>
<dbReference type="PROSITE" id="PS50846">
    <property type="entry name" value="HMA_2"/>
    <property type="match status" value="1"/>
</dbReference>
<gene>
    <name evidence="19" type="ordered locus">NMC1170</name>
</gene>
<keyword evidence="13" id="KW-0406">Ion transport</keyword>
<evidence type="ECO:0000256" key="13">
    <source>
        <dbReference type="ARBA" id="ARBA00023065"/>
    </source>
</evidence>
<dbReference type="Pfam" id="PF00702">
    <property type="entry name" value="Hydrolase"/>
    <property type="match status" value="1"/>
</dbReference>
<evidence type="ECO:0000313" key="19">
    <source>
        <dbReference type="EMBL" id="CAM10416.1"/>
    </source>
</evidence>
<feature type="transmembrane region" description="Helical" evidence="17">
    <location>
        <begin position="804"/>
        <end position="822"/>
    </location>
</feature>
<keyword evidence="5" id="KW-0597">Phosphoprotein</keyword>
<evidence type="ECO:0000256" key="11">
    <source>
        <dbReference type="ARBA" id="ARBA00022967"/>
    </source>
</evidence>
<dbReference type="GO" id="GO:0005524">
    <property type="term" value="F:ATP binding"/>
    <property type="evidence" value="ECO:0007669"/>
    <property type="project" value="UniProtKB-UniRule"/>
</dbReference>
<sequence length="836" mass="90863">MCHRTKHRRNRNAMKKTCFHCGLDVPEHLHLTVRYENEDRETCCAGCQAVAQSIIDAGLGSYYKQRTADAQKTELPPQEILDQIRLYDLPEVQSDFVETHGGTREAVLMLGGITCAACVWLIEQQLLRTDGIVRIDLNYSTHRCRVVWDDGKIRLSDILLKIRQIGYTAAPYDAQKIEAANQKERKQYIVRLAVAGLGMMQTMMFALPTYLYGGDIEPDFLQILHWGGFLMVLPVVFYCAVPFYQGALRDLKNLRAGMDTPIAVAIIMTFIAGVYSLATNAGQGMYFESIAMLLFFLLGGRFMEHIARRKAGDAAERLVKLIPAFCHRMPGYPAVQDVREAAVVKLQAGDVVLVKPGETIPVDGTVLEGSSAVNESMLTGESLPVAKMPSEKVTAGTLNTQSPLIIRTDRTGGGTRLSHIVRLLDRALAQKPRTAELAEQYASSFIFGELLLAVPVFIGWTLYADAHTALWITVALLVITCPCALSLATPTALAASTGTLAREGILIGGKQAIETLAQTTDIIFDKTGTLTQGKPAVRRISLLRGTDEAFVLAVAQALEQQSEHPLARAILNCRISDGSVPDIAIKQRLNRIGEGVGAQLTVNGETQVWALGRASYVAEISGKEPQTEGGGSAVYLGSQSGFQAVFYLTDPLKDSAAEAVRQLAGKNLTLHILSGDRETAVAETARALGVAHYRAQAMPEDKLEYVKALQKEGKKVLMIGDGINDAPVLAQADVSAAAAGGTDIARDGADIVLLNEDLRTVAHLLDQARRTRHIIRQNLIWAGAYNIIAVPLAVLGYVQPWIAALGMSFSSLAVLGNALRLHKRGKMQSEKMPSEQ</sequence>
<keyword evidence="10" id="KW-0460">Magnesium</keyword>
<keyword evidence="12 17" id="KW-1133">Transmembrane helix</keyword>
<dbReference type="HOGENOM" id="CLU_001771_0_3_4"/>
<evidence type="ECO:0000256" key="6">
    <source>
        <dbReference type="ARBA" id="ARBA00022692"/>
    </source>
</evidence>
<dbReference type="FunFam" id="3.30.70.100:FF:000005">
    <property type="entry name" value="Copper-exporting P-type ATPase A"/>
    <property type="match status" value="1"/>
</dbReference>
<dbReference type="NCBIfam" id="TIGR01511">
    <property type="entry name" value="ATPase-IB1_Cu"/>
    <property type="match status" value="1"/>
</dbReference>
<keyword evidence="3" id="KW-0813">Transport</keyword>
<dbReference type="FunFam" id="2.70.150.10:FF:000002">
    <property type="entry name" value="Copper-transporting ATPase 1, putative"/>
    <property type="match status" value="1"/>
</dbReference>
<keyword evidence="6 17" id="KW-0812">Transmembrane</keyword>
<dbReference type="InterPro" id="IPR027256">
    <property type="entry name" value="P-typ_ATPase_IB"/>
</dbReference>
<keyword evidence="4 17" id="KW-1003">Cell membrane</keyword>
<evidence type="ECO:0000256" key="17">
    <source>
        <dbReference type="RuleBase" id="RU362081"/>
    </source>
</evidence>
<evidence type="ECO:0000256" key="9">
    <source>
        <dbReference type="ARBA" id="ARBA00022840"/>
    </source>
</evidence>
<dbReference type="PANTHER" id="PTHR43520:SF5">
    <property type="entry name" value="CATION-TRANSPORTING P-TYPE ATPASE-RELATED"/>
    <property type="match status" value="1"/>
</dbReference>
<dbReference type="SUPFAM" id="SSF81665">
    <property type="entry name" value="Calcium ATPase, transmembrane domain M"/>
    <property type="match status" value="1"/>
</dbReference>
<comment type="similarity">
    <text evidence="2 17">Belongs to the cation transport ATPase (P-type) (TC 3.A.3) family. Type IB subfamily.</text>
</comment>
<dbReference type="GO" id="GO:0016887">
    <property type="term" value="F:ATP hydrolysis activity"/>
    <property type="evidence" value="ECO:0007669"/>
    <property type="project" value="InterPro"/>
</dbReference>
<feature type="transmembrane region" description="Helical" evidence="17">
    <location>
        <begin position="441"/>
        <end position="463"/>
    </location>
</feature>
<dbReference type="Gene3D" id="2.70.150.10">
    <property type="entry name" value="Calcium-transporting ATPase, cytoplasmic transduction domain A"/>
    <property type="match status" value="1"/>
</dbReference>
<comment type="catalytic activity">
    <reaction evidence="16">
        <text>Cu(2+)(in) + ATP + H2O = Cu(2+)(out) + ADP + phosphate + H(+)</text>
        <dbReference type="Rhea" id="RHEA:10376"/>
        <dbReference type="ChEBI" id="CHEBI:15377"/>
        <dbReference type="ChEBI" id="CHEBI:15378"/>
        <dbReference type="ChEBI" id="CHEBI:29036"/>
        <dbReference type="ChEBI" id="CHEBI:30616"/>
        <dbReference type="ChEBI" id="CHEBI:43474"/>
        <dbReference type="ChEBI" id="CHEBI:456216"/>
        <dbReference type="EC" id="7.2.2.9"/>
    </reaction>
</comment>